<evidence type="ECO:0000256" key="8">
    <source>
        <dbReference type="ARBA" id="ARBA00022741"/>
    </source>
</evidence>
<sequence length="329" mass="34512">MRAPKFWFRPADAPGFAARALSPLGHLYATATAARLRKSGLRLPVPVICVGNLNVGGTGKTPTVIALLQMLADRGAAPHVVSRGYGGTLKGPHLVDPRRDTAADVGDEPLIVANFAPVHVSRDRAAAAKAAVEGGADVIVMDDGFQNPALRKDLSILVVDAETGFGNGRVVPAGPLREGVSAGMGRADLLLSIGSANAQQGFDAAWGAQIPCARATGRLSPIRTGMPWDGLRVLAFAGIGRPQKFFDTLNGVGANVVAARSFDDHQVYSDTILARLTREAREANAQLVTTEKDAVRLPASFRPSVLTVPVRLEFDDPAPVLAALDRIGI</sequence>
<keyword evidence="11 13" id="KW-0443">Lipid metabolism</keyword>
<dbReference type="Pfam" id="PF02606">
    <property type="entry name" value="LpxK"/>
    <property type="match status" value="1"/>
</dbReference>
<keyword evidence="8 13" id="KW-0547">Nucleotide-binding</keyword>
<dbReference type="InterPro" id="IPR027417">
    <property type="entry name" value="P-loop_NTPase"/>
</dbReference>
<keyword evidence="10 13" id="KW-0067">ATP-binding</keyword>
<comment type="pathway">
    <text evidence="2 13">Glycolipid biosynthesis; lipid IV(A) biosynthesis; lipid IV(A) from (3R)-3-hydroxytetradecanoyl-[acyl-carrier-protein] and UDP-N-acetyl-alpha-D-glucosamine: step 6/6.</text>
</comment>
<dbReference type="PANTHER" id="PTHR42724">
    <property type="entry name" value="TETRAACYLDISACCHARIDE 4'-KINASE"/>
    <property type="match status" value="1"/>
</dbReference>
<protein>
    <recommendedName>
        <fullName evidence="4 13">Tetraacyldisaccharide 4'-kinase</fullName>
        <ecNumber evidence="3 13">2.7.1.130</ecNumber>
    </recommendedName>
    <alternativeName>
        <fullName evidence="12 13">Lipid A 4'-kinase</fullName>
    </alternativeName>
</protein>
<gene>
    <name evidence="13 14" type="primary">lpxK</name>
    <name evidence="14" type="ORF">PAA8504_01280</name>
</gene>
<dbReference type="SUPFAM" id="SSF52540">
    <property type="entry name" value="P-loop containing nucleoside triphosphate hydrolases"/>
    <property type="match status" value="1"/>
</dbReference>
<evidence type="ECO:0000256" key="6">
    <source>
        <dbReference type="ARBA" id="ARBA00022556"/>
    </source>
</evidence>
<keyword evidence="15" id="KW-1185">Reference proteome</keyword>
<evidence type="ECO:0000256" key="7">
    <source>
        <dbReference type="ARBA" id="ARBA00022679"/>
    </source>
</evidence>
<dbReference type="OrthoDB" id="9766423at2"/>
<dbReference type="NCBIfam" id="TIGR00682">
    <property type="entry name" value="lpxK"/>
    <property type="match status" value="1"/>
</dbReference>
<evidence type="ECO:0000313" key="15">
    <source>
        <dbReference type="Proteomes" id="UP000244912"/>
    </source>
</evidence>
<keyword evidence="5 13" id="KW-0444">Lipid biosynthesis</keyword>
<dbReference type="InterPro" id="IPR003758">
    <property type="entry name" value="LpxK"/>
</dbReference>
<dbReference type="GO" id="GO:0009245">
    <property type="term" value="P:lipid A biosynthetic process"/>
    <property type="evidence" value="ECO:0007669"/>
    <property type="project" value="UniProtKB-UniRule"/>
</dbReference>
<comment type="similarity">
    <text evidence="13">Belongs to the LpxK family.</text>
</comment>
<proteinExistence type="inferred from homology"/>
<evidence type="ECO:0000256" key="9">
    <source>
        <dbReference type="ARBA" id="ARBA00022777"/>
    </source>
</evidence>
<dbReference type="GO" id="GO:0009244">
    <property type="term" value="P:lipopolysaccharide core region biosynthetic process"/>
    <property type="evidence" value="ECO:0007669"/>
    <property type="project" value="TreeGrafter"/>
</dbReference>
<evidence type="ECO:0000256" key="2">
    <source>
        <dbReference type="ARBA" id="ARBA00004870"/>
    </source>
</evidence>
<dbReference type="EC" id="2.7.1.130" evidence="3 13"/>
<dbReference type="HAMAP" id="MF_00409">
    <property type="entry name" value="LpxK"/>
    <property type="match status" value="1"/>
</dbReference>
<keyword evidence="6 13" id="KW-0441">Lipid A biosynthesis</keyword>
<evidence type="ECO:0000256" key="10">
    <source>
        <dbReference type="ARBA" id="ARBA00022840"/>
    </source>
</evidence>
<dbReference type="UniPathway" id="UPA00359">
    <property type="reaction ID" value="UER00482"/>
</dbReference>
<dbReference type="GO" id="GO:0005886">
    <property type="term" value="C:plasma membrane"/>
    <property type="evidence" value="ECO:0007669"/>
    <property type="project" value="TreeGrafter"/>
</dbReference>
<dbReference type="GO" id="GO:0009029">
    <property type="term" value="F:lipid-A 4'-kinase activity"/>
    <property type="evidence" value="ECO:0007669"/>
    <property type="project" value="UniProtKB-UniRule"/>
</dbReference>
<evidence type="ECO:0000256" key="12">
    <source>
        <dbReference type="ARBA" id="ARBA00029757"/>
    </source>
</evidence>
<comment type="function">
    <text evidence="1 13">Transfers the gamma-phosphate of ATP to the 4'-position of a tetraacyldisaccharide 1-phosphate intermediate (termed DS-1-P) to form tetraacyldisaccharide 1,4'-bis-phosphate (lipid IVA).</text>
</comment>
<reference evidence="14 15" key="1">
    <citation type="submission" date="2018-03" db="EMBL/GenBank/DDBJ databases">
        <authorList>
            <person name="Keele B.F."/>
        </authorList>
    </citation>
    <scope>NUCLEOTIDE SEQUENCE [LARGE SCALE GENOMIC DNA]</scope>
    <source>
        <strain evidence="14 15">CECT 8504</strain>
    </source>
</reference>
<evidence type="ECO:0000256" key="4">
    <source>
        <dbReference type="ARBA" id="ARBA00016436"/>
    </source>
</evidence>
<evidence type="ECO:0000256" key="1">
    <source>
        <dbReference type="ARBA" id="ARBA00002274"/>
    </source>
</evidence>
<evidence type="ECO:0000313" key="14">
    <source>
        <dbReference type="EMBL" id="SPJ23469.1"/>
    </source>
</evidence>
<keyword evidence="7 13" id="KW-0808">Transferase</keyword>
<dbReference type="GO" id="GO:0005524">
    <property type="term" value="F:ATP binding"/>
    <property type="evidence" value="ECO:0007669"/>
    <property type="project" value="UniProtKB-UniRule"/>
</dbReference>
<feature type="binding site" evidence="13">
    <location>
        <begin position="54"/>
        <end position="61"/>
    </location>
    <ligand>
        <name>ATP</name>
        <dbReference type="ChEBI" id="CHEBI:30616"/>
    </ligand>
</feature>
<dbReference type="AlphaFoldDB" id="A0A2R8BTG5"/>
<dbReference type="EMBL" id="ONZF01000002">
    <property type="protein sequence ID" value="SPJ23469.1"/>
    <property type="molecule type" value="Genomic_DNA"/>
</dbReference>
<comment type="catalytic activity">
    <reaction evidence="13">
        <text>a lipid A disaccharide + ATP = a lipid IVA + ADP + H(+)</text>
        <dbReference type="Rhea" id="RHEA:67840"/>
        <dbReference type="ChEBI" id="CHEBI:15378"/>
        <dbReference type="ChEBI" id="CHEBI:30616"/>
        <dbReference type="ChEBI" id="CHEBI:176343"/>
        <dbReference type="ChEBI" id="CHEBI:176425"/>
        <dbReference type="ChEBI" id="CHEBI:456216"/>
        <dbReference type="EC" id="2.7.1.130"/>
    </reaction>
</comment>
<dbReference type="Proteomes" id="UP000244912">
    <property type="component" value="Unassembled WGS sequence"/>
</dbReference>
<accession>A0A2R8BTG5</accession>
<evidence type="ECO:0000256" key="5">
    <source>
        <dbReference type="ARBA" id="ARBA00022516"/>
    </source>
</evidence>
<dbReference type="RefSeq" id="WP_108893297.1">
    <property type="nucleotide sequence ID" value="NZ_ONZF01000002.1"/>
</dbReference>
<evidence type="ECO:0000256" key="13">
    <source>
        <dbReference type="HAMAP-Rule" id="MF_00409"/>
    </source>
</evidence>
<dbReference type="PANTHER" id="PTHR42724:SF1">
    <property type="entry name" value="TETRAACYLDISACCHARIDE 4'-KINASE, MITOCHONDRIAL-RELATED"/>
    <property type="match status" value="1"/>
</dbReference>
<evidence type="ECO:0000256" key="11">
    <source>
        <dbReference type="ARBA" id="ARBA00023098"/>
    </source>
</evidence>
<keyword evidence="9 13" id="KW-0418">Kinase</keyword>
<name>A0A2R8BTG5_9RHOB</name>
<organism evidence="14 15">
    <name type="scientific">Palleronia abyssalis</name>
    <dbReference type="NCBI Taxonomy" id="1501240"/>
    <lineage>
        <taxon>Bacteria</taxon>
        <taxon>Pseudomonadati</taxon>
        <taxon>Pseudomonadota</taxon>
        <taxon>Alphaproteobacteria</taxon>
        <taxon>Rhodobacterales</taxon>
        <taxon>Roseobacteraceae</taxon>
        <taxon>Palleronia</taxon>
    </lineage>
</organism>
<evidence type="ECO:0000256" key="3">
    <source>
        <dbReference type="ARBA" id="ARBA00012071"/>
    </source>
</evidence>